<dbReference type="PANTHER" id="PTHR30151:SF0">
    <property type="entry name" value="ABC TRANSPORTER PERMEASE PROTEIN MJ0413-RELATED"/>
    <property type="match status" value="1"/>
</dbReference>
<dbReference type="CDD" id="cd06261">
    <property type="entry name" value="TM_PBP2"/>
    <property type="match status" value="1"/>
</dbReference>
<evidence type="ECO:0000313" key="9">
    <source>
        <dbReference type="EMBL" id="NNM73105.1"/>
    </source>
</evidence>
<gene>
    <name evidence="9" type="ORF">HJG44_12015</name>
</gene>
<accession>A0A849IA09</accession>
<evidence type="ECO:0000256" key="3">
    <source>
        <dbReference type="ARBA" id="ARBA00022475"/>
    </source>
</evidence>
<proteinExistence type="inferred from homology"/>
<keyword evidence="10" id="KW-1185">Reference proteome</keyword>
<dbReference type="GO" id="GO:0055085">
    <property type="term" value="P:transmembrane transport"/>
    <property type="evidence" value="ECO:0007669"/>
    <property type="project" value="InterPro"/>
</dbReference>
<feature type="transmembrane region" description="Helical" evidence="7">
    <location>
        <begin position="139"/>
        <end position="158"/>
    </location>
</feature>
<evidence type="ECO:0000256" key="6">
    <source>
        <dbReference type="ARBA" id="ARBA00023136"/>
    </source>
</evidence>
<keyword evidence="4 7" id="KW-0812">Transmembrane</keyword>
<dbReference type="RefSeq" id="WP_171218601.1">
    <property type="nucleotide sequence ID" value="NZ_JABEPP010000003.1"/>
</dbReference>
<dbReference type="Gene3D" id="1.10.3720.10">
    <property type="entry name" value="MetI-like"/>
    <property type="match status" value="1"/>
</dbReference>
<dbReference type="PROSITE" id="PS50928">
    <property type="entry name" value="ABC_TM1"/>
    <property type="match status" value="1"/>
</dbReference>
<evidence type="ECO:0000256" key="5">
    <source>
        <dbReference type="ARBA" id="ARBA00022989"/>
    </source>
</evidence>
<feature type="transmembrane region" description="Helical" evidence="7">
    <location>
        <begin position="232"/>
        <end position="256"/>
    </location>
</feature>
<comment type="subcellular location">
    <subcellularLocation>
        <location evidence="1 7">Cell membrane</location>
        <topology evidence="1 7">Multi-pass membrane protein</topology>
    </subcellularLocation>
</comment>
<evidence type="ECO:0000259" key="8">
    <source>
        <dbReference type="PROSITE" id="PS50928"/>
    </source>
</evidence>
<evidence type="ECO:0000256" key="2">
    <source>
        <dbReference type="ARBA" id="ARBA00022448"/>
    </source>
</evidence>
<evidence type="ECO:0000313" key="10">
    <source>
        <dbReference type="Proteomes" id="UP000564885"/>
    </source>
</evidence>
<evidence type="ECO:0000256" key="7">
    <source>
        <dbReference type="RuleBase" id="RU363032"/>
    </source>
</evidence>
<protein>
    <submittedName>
        <fullName evidence="9">ABC transporter permease subunit</fullName>
    </submittedName>
</protein>
<comment type="similarity">
    <text evidence="7">Belongs to the binding-protein-dependent transport system permease family.</text>
</comment>
<keyword evidence="6 7" id="KW-0472">Membrane</keyword>
<keyword evidence="3" id="KW-1003">Cell membrane</keyword>
<dbReference type="AlphaFoldDB" id="A0A849IA09"/>
<keyword evidence="5 7" id="KW-1133">Transmembrane helix</keyword>
<dbReference type="GO" id="GO:0005886">
    <property type="term" value="C:plasma membrane"/>
    <property type="evidence" value="ECO:0007669"/>
    <property type="project" value="UniProtKB-SubCell"/>
</dbReference>
<dbReference type="EMBL" id="JABEPP010000003">
    <property type="protein sequence ID" value="NNM73105.1"/>
    <property type="molecule type" value="Genomic_DNA"/>
</dbReference>
<name>A0A849IA09_9HYPH</name>
<reference evidence="9 10" key="1">
    <citation type="submission" date="2020-04" db="EMBL/GenBank/DDBJ databases">
        <title>Enterovirga sp. isolate from soil.</title>
        <authorList>
            <person name="Chea S."/>
            <person name="Kim D.-U."/>
        </authorList>
    </citation>
    <scope>NUCLEOTIDE SEQUENCE [LARGE SCALE GENOMIC DNA]</scope>
    <source>
        <strain evidence="9 10">DB1703</strain>
    </source>
</reference>
<feature type="transmembrane region" description="Helical" evidence="7">
    <location>
        <begin position="111"/>
        <end position="133"/>
    </location>
</feature>
<dbReference type="InterPro" id="IPR035906">
    <property type="entry name" value="MetI-like_sf"/>
</dbReference>
<organism evidence="9 10">
    <name type="scientific">Enterovirga aerilata</name>
    <dbReference type="NCBI Taxonomy" id="2730920"/>
    <lineage>
        <taxon>Bacteria</taxon>
        <taxon>Pseudomonadati</taxon>
        <taxon>Pseudomonadota</taxon>
        <taxon>Alphaproteobacteria</taxon>
        <taxon>Hyphomicrobiales</taxon>
        <taxon>Methylobacteriaceae</taxon>
        <taxon>Enterovirga</taxon>
    </lineage>
</organism>
<dbReference type="SUPFAM" id="SSF161098">
    <property type="entry name" value="MetI-like"/>
    <property type="match status" value="1"/>
</dbReference>
<comment type="caution">
    <text evidence="9">The sequence shown here is derived from an EMBL/GenBank/DDBJ whole genome shotgun (WGS) entry which is preliminary data.</text>
</comment>
<feature type="transmembrane region" description="Helical" evidence="7">
    <location>
        <begin position="79"/>
        <end position="99"/>
    </location>
</feature>
<feature type="transmembrane region" description="Helical" evidence="7">
    <location>
        <begin position="29"/>
        <end position="50"/>
    </location>
</feature>
<evidence type="ECO:0000256" key="1">
    <source>
        <dbReference type="ARBA" id="ARBA00004651"/>
    </source>
</evidence>
<sequence>MRAAADVDVPVPASPPAVRRAGRLGDSALVLLGLLALWQFGSWVVGAAVLPAPAATLAKLWAIMSSSDFGGHAWETGRAFLSALAIAFAAGLAIGLLLGAHRLSAEVAEPILVALYAIPKITLYPIILLLFGLGISAKIAFGVIHGIVPVAVFTMAAVRNIRPVYLRAARAMRLTPVQTAGRIMLPAALPGIVSGLRIGFSLTLLGTLIGEMFASQRGIGYLLVKAMETNDVATVVALATLLIVVATIVSGALLALNRRLDRSPKPGR</sequence>
<dbReference type="Proteomes" id="UP000564885">
    <property type="component" value="Unassembled WGS sequence"/>
</dbReference>
<dbReference type="PANTHER" id="PTHR30151">
    <property type="entry name" value="ALKANE SULFONATE ABC TRANSPORTER-RELATED, MEMBRANE SUBUNIT"/>
    <property type="match status" value="1"/>
</dbReference>
<keyword evidence="2 7" id="KW-0813">Transport</keyword>
<feature type="domain" description="ABC transmembrane type-1" evidence="8">
    <location>
        <begin position="73"/>
        <end position="253"/>
    </location>
</feature>
<dbReference type="InterPro" id="IPR000515">
    <property type="entry name" value="MetI-like"/>
</dbReference>
<dbReference type="Pfam" id="PF00528">
    <property type="entry name" value="BPD_transp_1"/>
    <property type="match status" value="1"/>
</dbReference>
<evidence type="ECO:0000256" key="4">
    <source>
        <dbReference type="ARBA" id="ARBA00022692"/>
    </source>
</evidence>